<feature type="compositionally biased region" description="Basic and acidic residues" evidence="1">
    <location>
        <begin position="1"/>
        <end position="18"/>
    </location>
</feature>
<dbReference type="AlphaFoldDB" id="A0A7X9RZF8"/>
<feature type="compositionally biased region" description="Polar residues" evidence="1">
    <location>
        <begin position="53"/>
        <end position="64"/>
    </location>
</feature>
<keyword evidence="3" id="KW-1185">Reference proteome</keyword>
<evidence type="ECO:0000256" key="1">
    <source>
        <dbReference type="SAM" id="MobiDB-lite"/>
    </source>
</evidence>
<comment type="caution">
    <text evidence="2">The sequence shown here is derived from an EMBL/GenBank/DDBJ whole genome shotgun (WGS) entry which is preliminary data.</text>
</comment>
<feature type="region of interest" description="Disordered" evidence="1">
    <location>
        <begin position="1"/>
        <end position="29"/>
    </location>
</feature>
<protein>
    <submittedName>
        <fullName evidence="2">Uncharacterized protein</fullName>
    </submittedName>
</protein>
<proteinExistence type="predicted"/>
<evidence type="ECO:0000313" key="3">
    <source>
        <dbReference type="Proteomes" id="UP000576082"/>
    </source>
</evidence>
<evidence type="ECO:0000313" key="2">
    <source>
        <dbReference type="EMBL" id="NME71541.1"/>
    </source>
</evidence>
<dbReference type="Proteomes" id="UP000576082">
    <property type="component" value="Unassembled WGS sequence"/>
</dbReference>
<gene>
    <name evidence="2" type="ORF">HHU12_26475</name>
</gene>
<feature type="region of interest" description="Disordered" evidence="1">
    <location>
        <begin position="50"/>
        <end position="73"/>
    </location>
</feature>
<accession>A0A7X9RZF8</accession>
<name>A0A7X9RZF8_9BACT</name>
<dbReference type="RefSeq" id="WP_169659755.1">
    <property type="nucleotide sequence ID" value="NZ_JABANE010000103.1"/>
</dbReference>
<reference evidence="2 3" key="1">
    <citation type="submission" date="2020-04" db="EMBL/GenBank/DDBJ databases">
        <title>Flammeovirga sp. SR4, a novel species isolated from seawater.</title>
        <authorList>
            <person name="Wang X."/>
        </authorList>
    </citation>
    <scope>NUCLEOTIDE SEQUENCE [LARGE SCALE GENOMIC DNA]</scope>
    <source>
        <strain evidence="2 3">ATCC 23126</strain>
    </source>
</reference>
<sequence>MPTREKEQRLEQKKKNDNYHNSNYSFGPQDLEDINNYYDKIIKERNNYESESDINNLTKQSEQGPVSKLNDYPENDKVIKPTLVENLPKYNSVIKTLSKNDLFLKVLDHLNSYDEYIVISEKRDLNSALVTGENGYFKHAEDGIIFPEGHLFNPHKIKLQVPHKKKPANGFTESTIFEELFHALQYISKDYYEKALQIETEAKVAKMFVLYDLAKSEGKKDEYSIAKYIHQKNHNSYERKFLLNFNGKKFDGQLNSIIKKYFEAIFNRTEVSEELEAQFRLEVKKLSDKVYDKYRDEWLKMGLKIDKNTYNGETPLFDELIELK</sequence>
<organism evidence="2 3">
    <name type="scientific">Flammeovirga aprica JL-4</name>
    <dbReference type="NCBI Taxonomy" id="694437"/>
    <lineage>
        <taxon>Bacteria</taxon>
        <taxon>Pseudomonadati</taxon>
        <taxon>Bacteroidota</taxon>
        <taxon>Cytophagia</taxon>
        <taxon>Cytophagales</taxon>
        <taxon>Flammeovirgaceae</taxon>
        <taxon>Flammeovirga</taxon>
    </lineage>
</organism>
<dbReference type="EMBL" id="JABANE010000103">
    <property type="protein sequence ID" value="NME71541.1"/>
    <property type="molecule type" value="Genomic_DNA"/>
</dbReference>